<keyword evidence="3 6" id="KW-0238">DNA-binding</keyword>
<evidence type="ECO:0000259" key="8">
    <source>
        <dbReference type="SMART" id="SM00278"/>
    </source>
</evidence>
<organism evidence="9 10">
    <name type="scientific">Idiomarina ramblicola</name>
    <dbReference type="NCBI Taxonomy" id="263724"/>
    <lineage>
        <taxon>Bacteria</taxon>
        <taxon>Pseudomonadati</taxon>
        <taxon>Pseudomonadota</taxon>
        <taxon>Gammaproteobacteria</taxon>
        <taxon>Alteromonadales</taxon>
        <taxon>Idiomarinaceae</taxon>
        <taxon>Idiomarina</taxon>
    </lineage>
</organism>
<comment type="similarity">
    <text evidence="6">Belongs to the RuvA family.</text>
</comment>
<evidence type="ECO:0000256" key="3">
    <source>
        <dbReference type="ARBA" id="ARBA00023125"/>
    </source>
</evidence>
<keyword evidence="5 6" id="KW-0234">DNA repair</keyword>
<gene>
    <name evidence="6" type="primary">ruvA</name>
    <name evidence="9" type="ORF">CWI78_10170</name>
</gene>
<dbReference type="Gene3D" id="1.10.8.10">
    <property type="entry name" value="DNA helicase RuvA subunit, C-terminal domain"/>
    <property type="match status" value="1"/>
</dbReference>
<sequence length="205" mass="22664">MIGHIQGVLTSKQPPEVVLDVQGIGYEIQLPMTCFYQLPPVGETIKLITHFVVREDAQLLYGFISASERSLFRLLLKTQGVGPKLALAILSGMSADEFVLAVNQNDVTRLVKLPGVGKKTAERLVIEMRDRLKDWQPSTPFTDKAPVDNQGLDAREHPADARSDAISALQSLGYKENQAEKALQKVYSAEHNSETLIRLALKQLS</sequence>
<feature type="region of interest" description="Domain I" evidence="6">
    <location>
        <begin position="1"/>
        <end position="64"/>
    </location>
</feature>
<dbReference type="GO" id="GO:0006310">
    <property type="term" value="P:DNA recombination"/>
    <property type="evidence" value="ECO:0007669"/>
    <property type="project" value="UniProtKB-UniRule"/>
</dbReference>
<comment type="caution">
    <text evidence="9">The sequence shown here is derived from an EMBL/GenBank/DDBJ whole genome shotgun (WGS) entry which is preliminary data.</text>
</comment>
<evidence type="ECO:0000313" key="9">
    <source>
        <dbReference type="EMBL" id="RUO67208.1"/>
    </source>
</evidence>
<evidence type="ECO:0000256" key="1">
    <source>
        <dbReference type="ARBA" id="ARBA00022490"/>
    </source>
</evidence>
<keyword evidence="4 6" id="KW-0233">DNA recombination</keyword>
<dbReference type="GO" id="GO:0005524">
    <property type="term" value="F:ATP binding"/>
    <property type="evidence" value="ECO:0007669"/>
    <property type="project" value="InterPro"/>
</dbReference>
<dbReference type="InterPro" id="IPR013849">
    <property type="entry name" value="DNA_helicase_Holl-junc_RuvA_I"/>
</dbReference>
<proteinExistence type="inferred from homology"/>
<dbReference type="Pfam" id="PF14520">
    <property type="entry name" value="HHH_5"/>
    <property type="match status" value="1"/>
</dbReference>
<comment type="subcellular location">
    <subcellularLocation>
        <location evidence="6">Cytoplasm</location>
    </subcellularLocation>
</comment>
<protein>
    <recommendedName>
        <fullName evidence="6">Holliday junction branch migration complex subunit RuvA</fullName>
    </recommendedName>
</protein>
<dbReference type="Gene3D" id="2.40.50.140">
    <property type="entry name" value="Nucleic acid-binding proteins"/>
    <property type="match status" value="1"/>
</dbReference>
<dbReference type="OrthoDB" id="5293449at2"/>
<feature type="domain" description="Helix-hairpin-helix DNA-binding motif class 1" evidence="8">
    <location>
        <begin position="73"/>
        <end position="92"/>
    </location>
</feature>
<dbReference type="SUPFAM" id="SSF46929">
    <property type="entry name" value="DNA helicase RuvA subunit, C-terminal domain"/>
    <property type="match status" value="1"/>
</dbReference>
<dbReference type="SUPFAM" id="SSF50249">
    <property type="entry name" value="Nucleic acid-binding proteins"/>
    <property type="match status" value="1"/>
</dbReference>
<dbReference type="Pfam" id="PF01330">
    <property type="entry name" value="RuvA_N"/>
    <property type="match status" value="1"/>
</dbReference>
<dbReference type="Proteomes" id="UP000288058">
    <property type="component" value="Unassembled WGS sequence"/>
</dbReference>
<dbReference type="GO" id="GO:0009379">
    <property type="term" value="C:Holliday junction helicase complex"/>
    <property type="evidence" value="ECO:0007669"/>
    <property type="project" value="InterPro"/>
</dbReference>
<dbReference type="NCBIfam" id="TIGR00084">
    <property type="entry name" value="ruvA"/>
    <property type="match status" value="1"/>
</dbReference>
<dbReference type="InterPro" id="IPR010994">
    <property type="entry name" value="RuvA_2-like"/>
</dbReference>
<dbReference type="GO" id="GO:0005737">
    <property type="term" value="C:cytoplasm"/>
    <property type="evidence" value="ECO:0007669"/>
    <property type="project" value="UniProtKB-SubCell"/>
</dbReference>
<comment type="caution">
    <text evidence="6">Lacks conserved residue(s) required for the propagation of feature annotation.</text>
</comment>
<dbReference type="CDD" id="cd14332">
    <property type="entry name" value="UBA_RuvA_C"/>
    <property type="match status" value="1"/>
</dbReference>
<dbReference type="SUPFAM" id="SSF47781">
    <property type="entry name" value="RuvA domain 2-like"/>
    <property type="match status" value="1"/>
</dbReference>
<dbReference type="Gene3D" id="1.10.150.20">
    <property type="entry name" value="5' to 3' exonuclease, C-terminal subdomain"/>
    <property type="match status" value="1"/>
</dbReference>
<dbReference type="InterPro" id="IPR003583">
    <property type="entry name" value="Hlx-hairpin-Hlx_DNA-bd_motif"/>
</dbReference>
<dbReference type="InterPro" id="IPR012340">
    <property type="entry name" value="NA-bd_OB-fold"/>
</dbReference>
<comment type="subunit">
    <text evidence="6">Homotetramer. Forms an RuvA(8)-RuvB(12)-Holliday junction (HJ) complex. HJ DNA is sandwiched between 2 RuvA tetramers; dsDNA enters through RuvA and exits via RuvB. An RuvB hexamer assembles on each DNA strand where it exits the tetramer. Each RuvB hexamer is contacted by two RuvA subunits (via domain III) on 2 adjacent RuvB subunits; this complex drives branch migration. In the full resolvosome a probable DNA-RuvA(4)-RuvB(12)-RuvC(2) complex forms which resolves the HJ.</text>
</comment>
<reference evidence="10" key="1">
    <citation type="journal article" date="2018" name="Front. Microbiol.">
        <title>Genome-Based Analysis Reveals the Taxonomy and Diversity of the Family Idiomarinaceae.</title>
        <authorList>
            <person name="Liu Y."/>
            <person name="Lai Q."/>
            <person name="Shao Z."/>
        </authorList>
    </citation>
    <scope>NUCLEOTIDE SEQUENCE [LARGE SCALE GENOMIC DNA]</scope>
    <source>
        <strain evidence="10">R22</strain>
    </source>
</reference>
<evidence type="ECO:0000256" key="4">
    <source>
        <dbReference type="ARBA" id="ARBA00023172"/>
    </source>
</evidence>
<evidence type="ECO:0000256" key="2">
    <source>
        <dbReference type="ARBA" id="ARBA00022763"/>
    </source>
</evidence>
<dbReference type="HAMAP" id="MF_00031">
    <property type="entry name" value="DNA_HJ_migration_RuvA"/>
    <property type="match status" value="1"/>
</dbReference>
<feature type="region of interest" description="Domain III" evidence="6">
    <location>
        <begin position="156"/>
        <end position="205"/>
    </location>
</feature>
<dbReference type="InterPro" id="IPR036267">
    <property type="entry name" value="RuvA_C_sf"/>
</dbReference>
<feature type="region of interest" description="Disordered" evidence="7">
    <location>
        <begin position="136"/>
        <end position="160"/>
    </location>
</feature>
<evidence type="ECO:0000256" key="6">
    <source>
        <dbReference type="HAMAP-Rule" id="MF_00031"/>
    </source>
</evidence>
<keyword evidence="2 6" id="KW-0227">DNA damage</keyword>
<accession>A0A432YV52</accession>
<comment type="domain">
    <text evidence="6">Has three domains with a flexible linker between the domains II and III and assumes an 'L' shape. Domain III is highly mobile and contacts RuvB.</text>
</comment>
<dbReference type="SMART" id="SM00278">
    <property type="entry name" value="HhH1"/>
    <property type="match status" value="2"/>
</dbReference>
<feature type="domain" description="Helix-hairpin-helix DNA-binding motif class 1" evidence="8">
    <location>
        <begin position="108"/>
        <end position="127"/>
    </location>
</feature>
<keyword evidence="10" id="KW-1185">Reference proteome</keyword>
<dbReference type="GO" id="GO:0009378">
    <property type="term" value="F:four-way junction helicase activity"/>
    <property type="evidence" value="ECO:0007669"/>
    <property type="project" value="InterPro"/>
</dbReference>
<evidence type="ECO:0000256" key="7">
    <source>
        <dbReference type="SAM" id="MobiDB-lite"/>
    </source>
</evidence>
<evidence type="ECO:0000313" key="10">
    <source>
        <dbReference type="Proteomes" id="UP000288058"/>
    </source>
</evidence>
<dbReference type="InterPro" id="IPR000085">
    <property type="entry name" value="RuvA"/>
</dbReference>
<dbReference type="InterPro" id="IPR011114">
    <property type="entry name" value="RuvA_C"/>
</dbReference>
<dbReference type="Pfam" id="PF07499">
    <property type="entry name" value="RuvA_C"/>
    <property type="match status" value="1"/>
</dbReference>
<comment type="function">
    <text evidence="6">The RuvA-RuvB-RuvC complex processes Holliday junction (HJ) DNA during genetic recombination and DNA repair, while the RuvA-RuvB complex plays an important role in the rescue of blocked DNA replication forks via replication fork reversal (RFR). RuvA specifically binds to HJ cruciform DNA, conferring on it an open structure. The RuvB hexamer acts as an ATP-dependent pump, pulling dsDNA into and through the RuvAB complex. HJ branch migration allows RuvC to scan DNA until it finds its consensus sequence, where it cleaves and resolves the cruciform DNA.</text>
</comment>
<keyword evidence="1 6" id="KW-0963">Cytoplasm</keyword>
<dbReference type="GO" id="GO:0006281">
    <property type="term" value="P:DNA repair"/>
    <property type="evidence" value="ECO:0007669"/>
    <property type="project" value="UniProtKB-UniRule"/>
</dbReference>
<dbReference type="RefSeq" id="WP_126782698.1">
    <property type="nucleotide sequence ID" value="NZ_PIQC01000007.1"/>
</dbReference>
<dbReference type="GO" id="GO:0000400">
    <property type="term" value="F:four-way junction DNA binding"/>
    <property type="evidence" value="ECO:0007669"/>
    <property type="project" value="UniProtKB-UniRule"/>
</dbReference>
<evidence type="ECO:0000256" key="5">
    <source>
        <dbReference type="ARBA" id="ARBA00023204"/>
    </source>
</evidence>
<dbReference type="AlphaFoldDB" id="A0A432YV52"/>
<dbReference type="GO" id="GO:0048476">
    <property type="term" value="C:Holliday junction resolvase complex"/>
    <property type="evidence" value="ECO:0007669"/>
    <property type="project" value="UniProtKB-UniRule"/>
</dbReference>
<name>A0A432YV52_9GAMM</name>
<dbReference type="EMBL" id="PIQC01000007">
    <property type="protein sequence ID" value="RUO67208.1"/>
    <property type="molecule type" value="Genomic_DNA"/>
</dbReference>